<dbReference type="AlphaFoldDB" id="D1CFR8"/>
<organism evidence="2 3">
    <name type="scientific">Thermobaculum terrenum (strain ATCC BAA-798 / CCMEE 7001 / YNP1)</name>
    <dbReference type="NCBI Taxonomy" id="525904"/>
    <lineage>
        <taxon>Bacteria</taxon>
        <taxon>Bacillati</taxon>
        <taxon>Chloroflexota</taxon>
        <taxon>Chloroflexia</taxon>
        <taxon>Candidatus Thermobaculales</taxon>
        <taxon>Candidatus Thermobaculaceae</taxon>
        <taxon>Thermobaculum</taxon>
    </lineage>
</organism>
<dbReference type="PANTHER" id="PTHR30289">
    <property type="entry name" value="UNCHARACTERIZED PROTEIN YBCL-RELATED"/>
    <property type="match status" value="1"/>
</dbReference>
<dbReference type="NCBIfam" id="TIGR00481">
    <property type="entry name" value="YbhB/YbcL family Raf kinase inhibitor-like protein"/>
    <property type="match status" value="1"/>
</dbReference>
<dbReference type="SUPFAM" id="SSF49777">
    <property type="entry name" value="PEBP-like"/>
    <property type="match status" value="1"/>
</dbReference>
<dbReference type="HOGENOM" id="CLU_083918_3_0_0"/>
<dbReference type="InterPro" id="IPR036610">
    <property type="entry name" value="PEBP-like_sf"/>
</dbReference>
<evidence type="ECO:0000256" key="1">
    <source>
        <dbReference type="SAM" id="Phobius"/>
    </source>
</evidence>
<keyword evidence="1" id="KW-1133">Transmembrane helix</keyword>
<evidence type="ECO:0000313" key="2">
    <source>
        <dbReference type="EMBL" id="ACZ41774.1"/>
    </source>
</evidence>
<keyword evidence="1" id="KW-0812">Transmembrane</keyword>
<dbReference type="Pfam" id="PF01161">
    <property type="entry name" value="PBP"/>
    <property type="match status" value="1"/>
</dbReference>
<keyword evidence="1" id="KW-0472">Membrane</keyword>
<keyword evidence="3" id="KW-1185">Reference proteome</keyword>
<dbReference type="STRING" id="525904.Tter_0857"/>
<dbReference type="KEGG" id="ttr:Tter_0857"/>
<reference evidence="3" key="1">
    <citation type="journal article" date="2010" name="Stand. Genomic Sci.">
        <title>Complete genome sequence of 'Thermobaculum terrenum' type strain (YNP1).</title>
        <authorList>
            <person name="Kiss H."/>
            <person name="Cleland D."/>
            <person name="Lapidus A."/>
            <person name="Lucas S."/>
            <person name="Glavina Del Rio T."/>
            <person name="Nolan M."/>
            <person name="Tice H."/>
            <person name="Han C."/>
            <person name="Goodwin L."/>
            <person name="Pitluck S."/>
            <person name="Liolios K."/>
            <person name="Ivanova N."/>
            <person name="Mavromatis K."/>
            <person name="Ovchinnikova G."/>
            <person name="Pati A."/>
            <person name="Chen A."/>
            <person name="Palaniappan K."/>
            <person name="Land M."/>
            <person name="Hauser L."/>
            <person name="Chang Y."/>
            <person name="Jeffries C."/>
            <person name="Lu M."/>
            <person name="Brettin T."/>
            <person name="Detter J."/>
            <person name="Goker M."/>
            <person name="Tindall B."/>
            <person name="Beck B."/>
            <person name="McDermott T."/>
            <person name="Woyke T."/>
            <person name="Bristow J."/>
            <person name="Eisen J."/>
            <person name="Markowitz V."/>
            <person name="Hugenholtz P."/>
            <person name="Kyrpides N."/>
            <person name="Klenk H."/>
            <person name="Cheng J."/>
        </authorList>
    </citation>
    <scope>NUCLEOTIDE SEQUENCE [LARGE SCALE GENOMIC DNA]</scope>
    <source>
        <strain evidence="3">ATCC BAA-798 / YNP1</strain>
    </source>
</reference>
<dbReference type="EMBL" id="CP001825">
    <property type="protein sequence ID" value="ACZ41774.1"/>
    <property type="molecule type" value="Genomic_DNA"/>
</dbReference>
<dbReference type="Proteomes" id="UP000000323">
    <property type="component" value="Chromosome 1"/>
</dbReference>
<dbReference type="InterPro" id="IPR008914">
    <property type="entry name" value="PEBP"/>
</dbReference>
<sequence length="206" mass="22998">MYDFTIIKSTKLSVYIRRIADILVILGVLLVLSCMPGAAREDTFPQSNLEKIEITSPDFIQENSKLVIPTKFTCDGEDISPTLKWKGVPPKAQSLVLIMDDPDAPGHISPWSHWVMFNIPATQIGLPQALPRTIRLPNGAVQGVNDFKEHGYRGPCPPNGTHRYYFHLYALDIRLNLTPNATRDAVLKAMKGHVIAYGELVANYSR</sequence>
<evidence type="ECO:0000313" key="3">
    <source>
        <dbReference type="Proteomes" id="UP000000323"/>
    </source>
</evidence>
<accession>D1CFR8</accession>
<name>D1CFR8_THET1</name>
<dbReference type="Gene3D" id="3.90.280.10">
    <property type="entry name" value="PEBP-like"/>
    <property type="match status" value="1"/>
</dbReference>
<dbReference type="eggNOG" id="COG1881">
    <property type="taxonomic scope" value="Bacteria"/>
</dbReference>
<dbReference type="CDD" id="cd00865">
    <property type="entry name" value="PEBP_bact_arch"/>
    <property type="match status" value="1"/>
</dbReference>
<gene>
    <name evidence="2" type="ordered locus">Tter_0857</name>
</gene>
<dbReference type="RefSeq" id="WP_012874809.1">
    <property type="nucleotide sequence ID" value="NC_013525.1"/>
</dbReference>
<proteinExistence type="predicted"/>
<dbReference type="PANTHER" id="PTHR30289:SF1">
    <property type="entry name" value="PEBP (PHOSPHATIDYLETHANOLAMINE-BINDING PROTEIN) FAMILY PROTEIN"/>
    <property type="match status" value="1"/>
</dbReference>
<dbReference type="InterPro" id="IPR005247">
    <property type="entry name" value="YbhB_YbcL/LppC-like"/>
</dbReference>
<protein>
    <submittedName>
        <fullName evidence="2">PEBP family protein</fullName>
    </submittedName>
</protein>
<feature type="transmembrane region" description="Helical" evidence="1">
    <location>
        <begin position="20"/>
        <end position="39"/>
    </location>
</feature>